<evidence type="ECO:0000256" key="6">
    <source>
        <dbReference type="ARBA" id="ARBA00022917"/>
    </source>
</evidence>
<comment type="subunit">
    <text evidence="10">Subunit of the heterotrimeric GatCAB amidotransferase (AdT) complex, composed of A, B and C subunits.</text>
</comment>
<dbReference type="SUPFAM" id="SSF55931">
    <property type="entry name" value="Glutamine synthetase/guanido kinase"/>
    <property type="match status" value="1"/>
</dbReference>
<dbReference type="HOGENOM" id="CLU_019240_0_0_1"/>
<dbReference type="GO" id="GO:0005524">
    <property type="term" value="F:ATP binding"/>
    <property type="evidence" value="ECO:0007669"/>
    <property type="project" value="UniProtKB-KW"/>
</dbReference>
<evidence type="ECO:0000256" key="5">
    <source>
        <dbReference type="ARBA" id="ARBA00022840"/>
    </source>
</evidence>
<dbReference type="HAMAP" id="MF_00121">
    <property type="entry name" value="GatB"/>
    <property type="match status" value="1"/>
</dbReference>
<evidence type="ECO:0000313" key="14">
    <source>
        <dbReference type="EMBL" id="RHN55882.1"/>
    </source>
</evidence>
<dbReference type="InterPro" id="IPR017959">
    <property type="entry name" value="Asn/Gln-tRNA_amidoTrfase_suB/E"/>
</dbReference>
<proteinExistence type="inferred from homology"/>
<dbReference type="OrthoDB" id="1722066at2759"/>
<reference evidence="13 16" key="2">
    <citation type="journal article" date="2014" name="BMC Genomics">
        <title>An improved genome release (version Mt4.0) for the model legume Medicago truncatula.</title>
        <authorList>
            <person name="Tang H."/>
            <person name="Krishnakumar V."/>
            <person name="Bidwell S."/>
            <person name="Rosen B."/>
            <person name="Chan A."/>
            <person name="Zhou S."/>
            <person name="Gentzbittel L."/>
            <person name="Childs K.L."/>
            <person name="Yandell M."/>
            <person name="Gundlach H."/>
            <person name="Mayer K.F."/>
            <person name="Schwartz D.C."/>
            <person name="Town C.D."/>
        </authorList>
    </citation>
    <scope>GENOME REANNOTATION</scope>
    <source>
        <strain evidence="13">A17</strain>
        <strain evidence="15 16">cv. Jemalong A17</strain>
    </source>
</reference>
<dbReference type="EMBL" id="CM001221">
    <property type="protein sequence ID" value="AES97551.1"/>
    <property type="molecule type" value="Genomic_DNA"/>
</dbReference>
<reference evidence="15" key="3">
    <citation type="submission" date="2015-04" db="UniProtKB">
        <authorList>
            <consortium name="EnsemblPlants"/>
        </authorList>
    </citation>
    <scope>IDENTIFICATION</scope>
    <source>
        <strain evidence="15">cv. Jemalong A17</strain>
    </source>
</reference>
<dbReference type="ProMEX" id="G7K0I2"/>
<evidence type="ECO:0000256" key="7">
    <source>
        <dbReference type="ARBA" id="ARBA00024799"/>
    </source>
</evidence>
<reference evidence="13 16" key="1">
    <citation type="journal article" date="2011" name="Nature">
        <title>The Medicago genome provides insight into the evolution of rhizobial symbioses.</title>
        <authorList>
            <person name="Young N.D."/>
            <person name="Debelle F."/>
            <person name="Oldroyd G.E."/>
            <person name="Geurts R."/>
            <person name="Cannon S.B."/>
            <person name="Udvardi M.K."/>
            <person name="Benedito V.A."/>
            <person name="Mayer K.F."/>
            <person name="Gouzy J."/>
            <person name="Schoof H."/>
            <person name="Van de Peer Y."/>
            <person name="Proost S."/>
            <person name="Cook D.R."/>
            <person name="Meyers B.C."/>
            <person name="Spannagl M."/>
            <person name="Cheung F."/>
            <person name="De Mita S."/>
            <person name="Krishnakumar V."/>
            <person name="Gundlach H."/>
            <person name="Zhou S."/>
            <person name="Mudge J."/>
            <person name="Bharti A.K."/>
            <person name="Murray J.D."/>
            <person name="Naoumkina M.A."/>
            <person name="Rosen B."/>
            <person name="Silverstein K.A."/>
            <person name="Tang H."/>
            <person name="Rombauts S."/>
            <person name="Zhao P.X."/>
            <person name="Zhou P."/>
            <person name="Barbe V."/>
            <person name="Bardou P."/>
            <person name="Bechner M."/>
            <person name="Bellec A."/>
            <person name="Berger A."/>
            <person name="Berges H."/>
            <person name="Bidwell S."/>
            <person name="Bisseling T."/>
            <person name="Choisne N."/>
            <person name="Couloux A."/>
            <person name="Denny R."/>
            <person name="Deshpande S."/>
            <person name="Dai X."/>
            <person name="Doyle J.J."/>
            <person name="Dudez A.M."/>
            <person name="Farmer A.D."/>
            <person name="Fouteau S."/>
            <person name="Franken C."/>
            <person name="Gibelin C."/>
            <person name="Gish J."/>
            <person name="Goldstein S."/>
            <person name="Gonzalez A.J."/>
            <person name="Green P.J."/>
            <person name="Hallab A."/>
            <person name="Hartog M."/>
            <person name="Hua A."/>
            <person name="Humphray S.J."/>
            <person name="Jeong D.H."/>
            <person name="Jing Y."/>
            <person name="Jocker A."/>
            <person name="Kenton S.M."/>
            <person name="Kim D.J."/>
            <person name="Klee K."/>
            <person name="Lai H."/>
            <person name="Lang C."/>
            <person name="Lin S."/>
            <person name="Macmil S.L."/>
            <person name="Magdelenat G."/>
            <person name="Matthews L."/>
            <person name="McCorrison J."/>
            <person name="Monaghan E.L."/>
            <person name="Mun J.H."/>
            <person name="Najar F.Z."/>
            <person name="Nicholson C."/>
            <person name="Noirot C."/>
            <person name="O'Bleness M."/>
            <person name="Paule C.R."/>
            <person name="Poulain J."/>
            <person name="Prion F."/>
            <person name="Qin B."/>
            <person name="Qu C."/>
            <person name="Retzel E.F."/>
            <person name="Riddle C."/>
            <person name="Sallet E."/>
            <person name="Samain S."/>
            <person name="Samson N."/>
            <person name="Sanders I."/>
            <person name="Saurat O."/>
            <person name="Scarpelli C."/>
            <person name="Schiex T."/>
            <person name="Segurens B."/>
            <person name="Severin A.J."/>
            <person name="Sherrier D.J."/>
            <person name="Shi R."/>
            <person name="Sims S."/>
            <person name="Singer S.R."/>
            <person name="Sinharoy S."/>
            <person name="Sterck L."/>
            <person name="Viollet A."/>
            <person name="Wang B.B."/>
            <person name="Wang K."/>
            <person name="Wang M."/>
            <person name="Wang X."/>
            <person name="Warfsmann J."/>
            <person name="Weissenbach J."/>
            <person name="White D.D."/>
            <person name="White J.D."/>
            <person name="Wiley G.B."/>
            <person name="Wincker P."/>
            <person name="Xing Y."/>
            <person name="Yang L."/>
            <person name="Yao Z."/>
            <person name="Ying F."/>
            <person name="Zhai J."/>
            <person name="Zhou L."/>
            <person name="Zuber A."/>
            <person name="Denarie J."/>
            <person name="Dixon R.A."/>
            <person name="May G.D."/>
            <person name="Schwartz D.C."/>
            <person name="Rogers J."/>
            <person name="Quetier F."/>
            <person name="Town C.D."/>
            <person name="Roe B.A."/>
        </authorList>
    </citation>
    <scope>NUCLEOTIDE SEQUENCE [LARGE SCALE GENOMIC DNA]</scope>
    <source>
        <strain evidence="13">A17</strain>
        <strain evidence="15 16">cv. Jemalong A17</strain>
    </source>
</reference>
<keyword evidence="10" id="KW-0150">Chloroplast</keyword>
<comment type="catalytic activity">
    <reaction evidence="8">
        <text>L-aspartyl-tRNA(Asn) + L-glutamine + ATP + H2O = L-asparaginyl-tRNA(Asn) + L-glutamate + ADP + phosphate + 2 H(+)</text>
        <dbReference type="Rhea" id="RHEA:14513"/>
        <dbReference type="Rhea" id="RHEA-COMP:9674"/>
        <dbReference type="Rhea" id="RHEA-COMP:9677"/>
        <dbReference type="ChEBI" id="CHEBI:15377"/>
        <dbReference type="ChEBI" id="CHEBI:15378"/>
        <dbReference type="ChEBI" id="CHEBI:29985"/>
        <dbReference type="ChEBI" id="CHEBI:30616"/>
        <dbReference type="ChEBI" id="CHEBI:43474"/>
        <dbReference type="ChEBI" id="CHEBI:58359"/>
        <dbReference type="ChEBI" id="CHEBI:78515"/>
        <dbReference type="ChEBI" id="CHEBI:78516"/>
        <dbReference type="ChEBI" id="CHEBI:456216"/>
    </reaction>
</comment>
<dbReference type="SMART" id="SM00845">
    <property type="entry name" value="GatB_Yqey"/>
    <property type="match status" value="1"/>
</dbReference>
<dbReference type="InterPro" id="IPR017958">
    <property type="entry name" value="Gln-tRNA_amidoTrfase_suB_CS"/>
</dbReference>
<keyword evidence="4 10" id="KW-0547">Nucleotide-binding</keyword>
<feature type="domain" description="Asn/Gln amidotransferase" evidence="12">
    <location>
        <begin position="393"/>
        <end position="540"/>
    </location>
</feature>
<comment type="subcellular location">
    <subcellularLocation>
        <location evidence="10">Mitochondrion</location>
    </subcellularLocation>
    <subcellularLocation>
        <location evidence="10">Plastid</location>
        <location evidence="10">Chloroplast</location>
    </subcellularLocation>
</comment>
<dbReference type="FunFam" id="1.10.10.410:FF:000001">
    <property type="entry name" value="Aspartyl/glutamyl-tRNA(Asn/Gln) amidotransferase subunit B"/>
    <property type="match status" value="1"/>
</dbReference>
<keyword evidence="3 10" id="KW-0436">Ligase</keyword>
<evidence type="ECO:0000313" key="16">
    <source>
        <dbReference type="Proteomes" id="UP000002051"/>
    </source>
</evidence>
<dbReference type="GO" id="GO:0005739">
    <property type="term" value="C:mitochondrion"/>
    <property type="evidence" value="ECO:0007669"/>
    <property type="project" value="UniProtKB-SubCell"/>
</dbReference>
<dbReference type="PROSITE" id="PS01234">
    <property type="entry name" value="GATB"/>
    <property type="match status" value="1"/>
</dbReference>
<evidence type="ECO:0000259" key="12">
    <source>
        <dbReference type="SMART" id="SM00845"/>
    </source>
</evidence>
<comment type="similarity">
    <text evidence="1 10">Belongs to the GatB/GatE family. GatB subfamily.</text>
</comment>
<dbReference type="Pfam" id="PF02934">
    <property type="entry name" value="GatB_N"/>
    <property type="match status" value="1"/>
</dbReference>
<sequence>MSYTIFRTFQLHPFLLYPTSILKLQNRFFHSTTIKATQSQQTQTQTKHSTSTQSKKLNNLPKDYEPIIGIETHVQLSTNTKAFCNCPYNYGSFPNTSICPVCMGLPGALPVLNSKVIEFAVKLGLALNCELAFDSKFDRKQYFYPDLPKGYQISQFDVPIASSGFLDVDIPLEYGGGHKRFGITRVHMEEDAGKLLHTENGNYSQVDLNRAGVPLLEIVSEPDMRNGIEAAEYAAELQRLVRYLGVSNGNMQEGSLRCDVNVSVRPIGQSKFGTKVEVKNLNSFASMSRAIDFEIARQVQLHSQGQADQIVQETRSWEEGSQRTITMRKKEGLADYRYFPEPDLPSVILYQEYVDGIKNSLPELPEGKRRRYEKMGLGMQDVLFLANDKNIAEFFDATLAKGADAKLVANWIMSDIAGFMKNEKLTINDIKLTPEELAELIASIKDGTISGKIGKEILFELLAEGGSVKEIIEKKDLVQITDPVEIEKMVDKAIADNPKQVEQYRGGKTKLQGFFAGQVMKASKGKANPGLLNKILLEKLNS</sequence>
<keyword evidence="6 10" id="KW-0648">Protein biosynthesis</keyword>
<gene>
    <name evidence="15" type="primary">11408229</name>
    <name evidence="10" type="synonym">GATB</name>
    <name evidence="13" type="ordered locus">MTR_5g055940</name>
    <name evidence="14" type="ORF">MtrunA17_Chr5g0423271</name>
</gene>
<evidence type="ECO:0000256" key="10">
    <source>
        <dbReference type="HAMAP-Rule" id="MF_03147"/>
    </source>
</evidence>
<dbReference type="SUPFAM" id="SSF89095">
    <property type="entry name" value="GatB/YqeY motif"/>
    <property type="match status" value="1"/>
</dbReference>
<dbReference type="GO" id="GO:0070681">
    <property type="term" value="P:glutaminyl-tRNAGln biosynthesis via transamidation"/>
    <property type="evidence" value="ECO:0000318"/>
    <property type="project" value="GO_Central"/>
</dbReference>
<dbReference type="InterPro" id="IPR042114">
    <property type="entry name" value="GatB_C_1"/>
</dbReference>
<evidence type="ECO:0000256" key="3">
    <source>
        <dbReference type="ARBA" id="ARBA00022598"/>
    </source>
</evidence>
<feature type="region of interest" description="Disordered" evidence="11">
    <location>
        <begin position="39"/>
        <end position="59"/>
    </location>
</feature>
<comment type="function">
    <text evidence="10">Allows the formation of correctly charged Gln-tRNA(Gln) through the transamidation of misacylated Glu-tRNA(Gln) in chloroplasts and mitochondria. The reaction takes place in the presence of glutamine and ATP through an activated gamma-phospho-Glu-tRNA(Gln).</text>
</comment>
<evidence type="ECO:0000256" key="2">
    <source>
        <dbReference type="ARBA" id="ARBA00011123"/>
    </source>
</evidence>
<comment type="subunit">
    <text evidence="2">Heterotrimer of A, B and C subunits.</text>
</comment>
<dbReference type="InterPro" id="IPR023168">
    <property type="entry name" value="GatB_Yqey_C_2"/>
</dbReference>
<feature type="compositionally biased region" description="Low complexity" evidence="11">
    <location>
        <begin position="39"/>
        <end position="56"/>
    </location>
</feature>
<dbReference type="GO" id="GO:0009507">
    <property type="term" value="C:chloroplast"/>
    <property type="evidence" value="ECO:0007669"/>
    <property type="project" value="UniProtKB-SubCell"/>
</dbReference>
<dbReference type="InterPro" id="IPR014746">
    <property type="entry name" value="Gln_synth/guanido_kin_cat_dom"/>
</dbReference>
<dbReference type="PaxDb" id="3880-AES97551"/>
<dbReference type="Gene3D" id="1.10.150.380">
    <property type="entry name" value="GatB domain, N-terminal subdomain"/>
    <property type="match status" value="1"/>
</dbReference>
<name>G7K0I2_MEDTR</name>
<evidence type="ECO:0000256" key="9">
    <source>
        <dbReference type="ARBA" id="ARBA00047913"/>
    </source>
</evidence>
<protein>
    <recommendedName>
        <fullName evidence="10">Glutamyl-tRNA(Gln) amidotransferase subunit B, chloroplastic/mitochondrial</fullName>
        <shortName evidence="10">Glu-AdT subunit B</shortName>
        <ecNumber evidence="10">6.3.5.-</ecNumber>
    </recommendedName>
</protein>
<dbReference type="NCBIfam" id="NF004014">
    <property type="entry name" value="PRK05477.1-4"/>
    <property type="match status" value="1"/>
</dbReference>
<comment type="function">
    <text evidence="7">Allows the formation of correctly charged Asn-tRNA(Asn) or Gln-tRNA(Gln) through the transamidation of misacylated Asp-tRNA(Asn) or Glu-tRNA(Gln) in organisms which lack either or both of asparaginyl-tRNA or glutaminyl-tRNA synthetases. The reaction takes place in the presence of glutamine and ATP through an activated phospho-Asp-tRNA(Asn) or phospho-Glu-tRNA(Gln).</text>
</comment>
<dbReference type="OMA" id="ARKWWMG"/>
<dbReference type="KEGG" id="mtr:11408229"/>
<dbReference type="InterPro" id="IPR004413">
    <property type="entry name" value="GatB"/>
</dbReference>
<accession>G7K0I2</accession>
<evidence type="ECO:0000313" key="15">
    <source>
        <dbReference type="EnsemblPlants" id="AES97551"/>
    </source>
</evidence>
<keyword evidence="16" id="KW-1185">Reference proteome</keyword>
<keyword evidence="10" id="KW-0934">Plastid</keyword>
<dbReference type="GO" id="GO:0032543">
    <property type="term" value="P:mitochondrial translation"/>
    <property type="evidence" value="ECO:0007669"/>
    <property type="project" value="UniProtKB-UniRule"/>
</dbReference>
<comment type="catalytic activity">
    <reaction evidence="9 10">
        <text>L-glutamyl-tRNA(Gln) + L-glutamine + ATP + H2O = L-glutaminyl-tRNA(Gln) + L-glutamate + ADP + phosphate + H(+)</text>
        <dbReference type="Rhea" id="RHEA:17521"/>
        <dbReference type="Rhea" id="RHEA-COMP:9681"/>
        <dbReference type="Rhea" id="RHEA-COMP:9684"/>
        <dbReference type="ChEBI" id="CHEBI:15377"/>
        <dbReference type="ChEBI" id="CHEBI:15378"/>
        <dbReference type="ChEBI" id="CHEBI:29985"/>
        <dbReference type="ChEBI" id="CHEBI:30616"/>
        <dbReference type="ChEBI" id="CHEBI:43474"/>
        <dbReference type="ChEBI" id="CHEBI:58359"/>
        <dbReference type="ChEBI" id="CHEBI:78520"/>
        <dbReference type="ChEBI" id="CHEBI:78521"/>
        <dbReference type="ChEBI" id="CHEBI:456216"/>
    </reaction>
</comment>
<dbReference type="InterPro" id="IPR003789">
    <property type="entry name" value="Asn/Gln_tRNA_amidoTrase-B-like"/>
</dbReference>
<dbReference type="Pfam" id="PF02637">
    <property type="entry name" value="GatB_Yqey"/>
    <property type="match status" value="1"/>
</dbReference>
<evidence type="ECO:0000256" key="4">
    <source>
        <dbReference type="ARBA" id="ARBA00022741"/>
    </source>
</evidence>
<dbReference type="Gramene" id="rna31161">
    <property type="protein sequence ID" value="RHN55882.1"/>
    <property type="gene ID" value="gene31161"/>
</dbReference>
<reference evidence="14" key="4">
    <citation type="journal article" date="2018" name="Nat. Plants">
        <title>Whole-genome landscape of Medicago truncatula symbiotic genes.</title>
        <authorList>
            <person name="Pecrix Y."/>
            <person name="Gamas P."/>
            <person name="Carrere S."/>
        </authorList>
    </citation>
    <scope>NUCLEOTIDE SEQUENCE</scope>
    <source>
        <tissue evidence="14">Leaves</tissue>
    </source>
</reference>
<dbReference type="eggNOG" id="KOG2438">
    <property type="taxonomic scope" value="Eukaryota"/>
</dbReference>
<dbReference type="EC" id="6.3.5.-" evidence="10"/>
<dbReference type="STRING" id="3880.G7K0I2"/>
<dbReference type="FunFam" id="1.10.150.380:FF:000001">
    <property type="entry name" value="Aspartyl/glutamyl-tRNA(Asn/Gln) amidotransferase subunit B"/>
    <property type="match status" value="1"/>
</dbReference>
<dbReference type="InterPro" id="IPR018027">
    <property type="entry name" value="Asn/Gln_amidotransferase"/>
</dbReference>
<evidence type="ECO:0000256" key="11">
    <source>
        <dbReference type="SAM" id="MobiDB-lite"/>
    </source>
</evidence>
<evidence type="ECO:0000256" key="8">
    <source>
        <dbReference type="ARBA" id="ARBA00047380"/>
    </source>
</evidence>
<dbReference type="Gene3D" id="1.10.10.410">
    <property type="match status" value="1"/>
</dbReference>
<dbReference type="EnsemblPlants" id="AES97551">
    <property type="protein sequence ID" value="AES97551"/>
    <property type="gene ID" value="MTR_5g055940"/>
</dbReference>
<dbReference type="NCBIfam" id="NF004012">
    <property type="entry name" value="PRK05477.1-2"/>
    <property type="match status" value="1"/>
</dbReference>
<dbReference type="InterPro" id="IPR006075">
    <property type="entry name" value="Asn/Gln-tRNA_Trfase_suB/E_cat"/>
</dbReference>
<dbReference type="Proteomes" id="UP000002051">
    <property type="component" value="Chromosome 5"/>
</dbReference>
<keyword evidence="5 10" id="KW-0067">ATP-binding</keyword>
<keyword evidence="10" id="KW-0496">Mitochondrion</keyword>
<dbReference type="PANTHER" id="PTHR11659">
    <property type="entry name" value="GLUTAMYL-TRNA GLN AMIDOTRANSFERASE SUBUNIT B MITOCHONDRIAL AND PROKARYOTIC PET112-RELATED"/>
    <property type="match status" value="1"/>
</dbReference>
<organism evidence="13 16">
    <name type="scientific">Medicago truncatula</name>
    <name type="common">Barrel medic</name>
    <name type="synonym">Medicago tribuloides</name>
    <dbReference type="NCBI Taxonomy" id="3880"/>
    <lineage>
        <taxon>Eukaryota</taxon>
        <taxon>Viridiplantae</taxon>
        <taxon>Streptophyta</taxon>
        <taxon>Embryophyta</taxon>
        <taxon>Tracheophyta</taxon>
        <taxon>Spermatophyta</taxon>
        <taxon>Magnoliopsida</taxon>
        <taxon>eudicotyledons</taxon>
        <taxon>Gunneridae</taxon>
        <taxon>Pentapetalae</taxon>
        <taxon>rosids</taxon>
        <taxon>fabids</taxon>
        <taxon>Fabales</taxon>
        <taxon>Fabaceae</taxon>
        <taxon>Papilionoideae</taxon>
        <taxon>50 kb inversion clade</taxon>
        <taxon>NPAAA clade</taxon>
        <taxon>Hologalegina</taxon>
        <taxon>IRL clade</taxon>
        <taxon>Trifolieae</taxon>
        <taxon>Medicago</taxon>
    </lineage>
</organism>
<dbReference type="Proteomes" id="UP000265566">
    <property type="component" value="Chromosome 5"/>
</dbReference>
<evidence type="ECO:0000256" key="1">
    <source>
        <dbReference type="ARBA" id="ARBA00005306"/>
    </source>
</evidence>
<dbReference type="GO" id="GO:0050567">
    <property type="term" value="F:glutaminyl-tRNA synthase (glutamine-hydrolyzing) activity"/>
    <property type="evidence" value="ECO:0007669"/>
    <property type="project" value="UniProtKB-UniRule"/>
</dbReference>
<evidence type="ECO:0000313" key="13">
    <source>
        <dbReference type="EMBL" id="AES97551.1"/>
    </source>
</evidence>
<dbReference type="NCBIfam" id="TIGR00133">
    <property type="entry name" value="gatB"/>
    <property type="match status" value="1"/>
</dbReference>
<dbReference type="PANTHER" id="PTHR11659:SF0">
    <property type="entry name" value="GLUTAMYL-TRNA(GLN) AMIDOTRANSFERASE SUBUNIT B, MITOCHONDRIAL"/>
    <property type="match status" value="1"/>
</dbReference>
<dbReference type="GO" id="GO:0030956">
    <property type="term" value="C:glutamyl-tRNA(Gln) amidotransferase complex"/>
    <property type="evidence" value="ECO:0007669"/>
    <property type="project" value="UniProtKB-UniRule"/>
</dbReference>
<dbReference type="AlphaFoldDB" id="G7K0I2"/>
<dbReference type="EMBL" id="PSQE01000005">
    <property type="protein sequence ID" value="RHN55882.1"/>
    <property type="molecule type" value="Genomic_DNA"/>
</dbReference>